<organism evidence="1 2">
    <name type="scientific">Heterocephalus glaber</name>
    <name type="common">Naked mole rat</name>
    <dbReference type="NCBI Taxonomy" id="10181"/>
    <lineage>
        <taxon>Eukaryota</taxon>
        <taxon>Metazoa</taxon>
        <taxon>Chordata</taxon>
        <taxon>Craniata</taxon>
        <taxon>Vertebrata</taxon>
        <taxon>Euteleostomi</taxon>
        <taxon>Mammalia</taxon>
        <taxon>Eutheria</taxon>
        <taxon>Euarchontoglires</taxon>
        <taxon>Glires</taxon>
        <taxon>Rodentia</taxon>
        <taxon>Hystricomorpha</taxon>
        <taxon>Bathyergidae</taxon>
        <taxon>Heterocephalus</taxon>
    </lineage>
</organism>
<dbReference type="EMBL" id="JH169532">
    <property type="protein sequence ID" value="EHB06904.1"/>
    <property type="molecule type" value="Genomic_DNA"/>
</dbReference>
<protein>
    <submittedName>
        <fullName evidence="1">Uncharacterized protein</fullName>
    </submittedName>
</protein>
<dbReference type="AlphaFoldDB" id="G5BC93"/>
<dbReference type="InParanoid" id="G5BC93"/>
<sequence length="132" mass="13732">MPQRGPRGGGGELARARAGVAAELFAAPGSPPCSALGAGRVQSQAVVDGSAWPELKGVIQATVRWRRSDSSDLLSGRKGGREGARVTEGHAAVSACTLRAEEKKPSEEGKVYGCVYIQTLVPDPLLPRVRAV</sequence>
<reference evidence="1 2" key="1">
    <citation type="journal article" date="2011" name="Nature">
        <title>Genome sequencing reveals insights into physiology and longevity of the naked mole rat.</title>
        <authorList>
            <person name="Kim E.B."/>
            <person name="Fang X."/>
            <person name="Fushan A.A."/>
            <person name="Huang Z."/>
            <person name="Lobanov A.V."/>
            <person name="Han L."/>
            <person name="Marino S.M."/>
            <person name="Sun X."/>
            <person name="Turanov A.A."/>
            <person name="Yang P."/>
            <person name="Yim S.H."/>
            <person name="Zhao X."/>
            <person name="Kasaikina M.V."/>
            <person name="Stoletzki N."/>
            <person name="Peng C."/>
            <person name="Polak P."/>
            <person name="Xiong Z."/>
            <person name="Kiezun A."/>
            <person name="Zhu Y."/>
            <person name="Chen Y."/>
            <person name="Kryukov G.V."/>
            <person name="Zhang Q."/>
            <person name="Peshkin L."/>
            <person name="Yang L."/>
            <person name="Bronson R.T."/>
            <person name="Buffenstein R."/>
            <person name="Wang B."/>
            <person name="Han C."/>
            <person name="Li Q."/>
            <person name="Chen L."/>
            <person name="Zhao W."/>
            <person name="Sunyaev S.R."/>
            <person name="Park T.J."/>
            <person name="Zhang G."/>
            <person name="Wang J."/>
            <person name="Gladyshev V.N."/>
        </authorList>
    </citation>
    <scope>NUCLEOTIDE SEQUENCE [LARGE SCALE GENOMIC DNA]</scope>
</reference>
<dbReference type="Proteomes" id="UP000006813">
    <property type="component" value="Unassembled WGS sequence"/>
</dbReference>
<evidence type="ECO:0000313" key="2">
    <source>
        <dbReference type="Proteomes" id="UP000006813"/>
    </source>
</evidence>
<evidence type="ECO:0000313" key="1">
    <source>
        <dbReference type="EMBL" id="EHB06904.1"/>
    </source>
</evidence>
<name>G5BC93_HETGA</name>
<gene>
    <name evidence="1" type="ORF">GW7_08675</name>
</gene>
<proteinExistence type="predicted"/>
<accession>G5BC93</accession>